<feature type="transmembrane region" description="Helical" evidence="6">
    <location>
        <begin position="178"/>
        <end position="199"/>
    </location>
</feature>
<feature type="transmembrane region" description="Helical" evidence="6">
    <location>
        <begin position="149"/>
        <end position="171"/>
    </location>
</feature>
<evidence type="ECO:0000313" key="7">
    <source>
        <dbReference type="EMBL" id="VAX16190.1"/>
    </source>
</evidence>
<dbReference type="InterPro" id="IPR004923">
    <property type="entry name" value="FTR1/Fip1/EfeU"/>
</dbReference>
<keyword evidence="5 6" id="KW-0472">Membrane</keyword>
<comment type="subcellular location">
    <subcellularLocation>
        <location evidence="1">Membrane</location>
        <topology evidence="1">Multi-pass membrane protein</topology>
    </subcellularLocation>
</comment>
<feature type="transmembrane region" description="Helical" evidence="6">
    <location>
        <begin position="38"/>
        <end position="58"/>
    </location>
</feature>
<evidence type="ECO:0000256" key="1">
    <source>
        <dbReference type="ARBA" id="ARBA00004141"/>
    </source>
</evidence>
<dbReference type="PANTHER" id="PTHR31632">
    <property type="entry name" value="IRON TRANSPORTER FTH1"/>
    <property type="match status" value="1"/>
</dbReference>
<feature type="transmembrane region" description="Helical" evidence="6">
    <location>
        <begin position="109"/>
        <end position="127"/>
    </location>
</feature>
<dbReference type="PANTHER" id="PTHR31632:SF2">
    <property type="entry name" value="PLASMA MEMBRANE IRON PERMEASE"/>
    <property type="match status" value="1"/>
</dbReference>
<dbReference type="GO" id="GO:0015093">
    <property type="term" value="F:ferrous iron transmembrane transporter activity"/>
    <property type="evidence" value="ECO:0007669"/>
    <property type="project" value="TreeGrafter"/>
</dbReference>
<comment type="similarity">
    <text evidence="2">Belongs to the oxidase-dependent Fe transporter (OFeT) (TC 9.A.10.1) family.</text>
</comment>
<dbReference type="EMBL" id="UOGE01000004">
    <property type="protein sequence ID" value="VAX16190.1"/>
    <property type="molecule type" value="Genomic_DNA"/>
</dbReference>
<keyword evidence="3 6" id="KW-0812">Transmembrane</keyword>
<evidence type="ECO:0000256" key="6">
    <source>
        <dbReference type="SAM" id="Phobius"/>
    </source>
</evidence>
<protein>
    <submittedName>
        <fullName evidence="7">Ferrous iron transport permease EfeU</fullName>
    </submittedName>
</protein>
<reference evidence="7" key="1">
    <citation type="submission" date="2018-06" db="EMBL/GenBank/DDBJ databases">
        <authorList>
            <person name="Zhirakovskaya E."/>
        </authorList>
    </citation>
    <scope>NUCLEOTIDE SEQUENCE</scope>
</reference>
<dbReference type="AlphaFoldDB" id="A0A3B1BZW5"/>
<organism evidence="7">
    <name type="scientific">hydrothermal vent metagenome</name>
    <dbReference type="NCBI Taxonomy" id="652676"/>
    <lineage>
        <taxon>unclassified sequences</taxon>
        <taxon>metagenomes</taxon>
        <taxon>ecological metagenomes</taxon>
    </lineage>
</organism>
<sequence>MTGSLLITFREGLEAFLVVGIILSYLARVDMKKYSKWVFLGAGLGLAFAFALALLFQLVYTGYKSAIGELYLKVSIMGFAALVLSYMVVWMSKNSRHIKGNIEKKLDQAISVGGIFSLVLMAFLAILREGFETVLFLGALYGDQMGGEVLTGGIIGLVIAFAVTLTVFRGLKSVPLKFFFKVTGGLIILIAGGLIVNMIGVMQDINILPVIGGHLYDIGWIMEDSSAVGIFFKALFGYTHSPSLMQAVSYCGYLAFFTWLLNRRDIQPVEKGAHV</sequence>
<proteinExistence type="inferred from homology"/>
<dbReference type="GO" id="GO:0033573">
    <property type="term" value="C:high-affinity iron permease complex"/>
    <property type="evidence" value="ECO:0007669"/>
    <property type="project" value="InterPro"/>
</dbReference>
<feature type="transmembrane region" description="Helical" evidence="6">
    <location>
        <begin position="243"/>
        <end position="261"/>
    </location>
</feature>
<evidence type="ECO:0000256" key="4">
    <source>
        <dbReference type="ARBA" id="ARBA00022989"/>
    </source>
</evidence>
<keyword evidence="4 6" id="KW-1133">Transmembrane helix</keyword>
<accession>A0A3B1BZW5</accession>
<feature type="transmembrane region" description="Helical" evidence="6">
    <location>
        <begin position="6"/>
        <end position="26"/>
    </location>
</feature>
<feature type="transmembrane region" description="Helical" evidence="6">
    <location>
        <begin position="70"/>
        <end position="89"/>
    </location>
</feature>
<name>A0A3B1BZW5_9ZZZZ</name>
<gene>
    <name evidence="7" type="ORF">MNBD_NITROSPINAE02-299</name>
</gene>
<evidence type="ECO:0000256" key="5">
    <source>
        <dbReference type="ARBA" id="ARBA00023136"/>
    </source>
</evidence>
<evidence type="ECO:0000256" key="3">
    <source>
        <dbReference type="ARBA" id="ARBA00022692"/>
    </source>
</evidence>
<evidence type="ECO:0000256" key="2">
    <source>
        <dbReference type="ARBA" id="ARBA00008333"/>
    </source>
</evidence>
<dbReference type="Pfam" id="PF03239">
    <property type="entry name" value="FTR1"/>
    <property type="match status" value="1"/>
</dbReference>